<dbReference type="AlphaFoldDB" id="A0A9P7ZLN0"/>
<dbReference type="RefSeq" id="XP_046118140.1">
    <property type="nucleotide sequence ID" value="XM_046257493.1"/>
</dbReference>
<gene>
    <name evidence="1" type="ORF">F5Z01DRAFT_121525</name>
</gene>
<dbReference type="Gene3D" id="2.40.400.10">
    <property type="entry name" value="Acetoacetate decarboxylase-like"/>
    <property type="match status" value="1"/>
</dbReference>
<dbReference type="OrthoDB" id="9970474at2759"/>
<keyword evidence="2" id="KW-1185">Reference proteome</keyword>
<dbReference type="EMBL" id="MU251255">
    <property type="protein sequence ID" value="KAG9254216.1"/>
    <property type="molecule type" value="Genomic_DNA"/>
</dbReference>
<sequence length="284" mass="31852">MASPPGDITHVPAPWKLKGTVYLFPFWTNKDDFATAKSAGLAFSPLEANSDYALPEGNEYLGGLGMVQIIRYTESPVGPYDELIILPGFWNHVVEENGKRVKKKNARITRIYVSQKYTCWNGRKNWNIPKHLASFEFKETPDGSTAIKVFHHDVPSDPTEASPSKSPLFQASFKPIPLVPSFPTSTNLLKYLGFDATLVQPPLPEGKDASQGELPGTDKWCAIVPGQYTRRATVGWMDLQQSQGETEFENFWPGMKRWHVGVRMEDAEITFGEGTYWDPPKSQL</sequence>
<dbReference type="GeneID" id="70288396"/>
<proteinExistence type="predicted"/>
<dbReference type="SUPFAM" id="SSF160104">
    <property type="entry name" value="Acetoacetate decarboxylase-like"/>
    <property type="match status" value="1"/>
</dbReference>
<dbReference type="PANTHER" id="PTHR40518:SF1">
    <property type="entry name" value="ACETOACETATE DECARBOXYLASE"/>
    <property type="match status" value="1"/>
</dbReference>
<dbReference type="InterPro" id="IPR023375">
    <property type="entry name" value="ADC_dom_sf"/>
</dbReference>
<reference evidence="1" key="1">
    <citation type="journal article" date="2021" name="IMA Fungus">
        <title>Genomic characterization of three marine fungi, including Emericellopsis atlantica sp. nov. with signatures of a generalist lifestyle and marine biomass degradation.</title>
        <authorList>
            <person name="Hagestad O.C."/>
            <person name="Hou L."/>
            <person name="Andersen J.H."/>
            <person name="Hansen E.H."/>
            <person name="Altermark B."/>
            <person name="Li C."/>
            <person name="Kuhnert E."/>
            <person name="Cox R.J."/>
            <person name="Crous P.W."/>
            <person name="Spatafora J.W."/>
            <person name="Lail K."/>
            <person name="Amirebrahimi M."/>
            <person name="Lipzen A."/>
            <person name="Pangilinan J."/>
            <person name="Andreopoulos W."/>
            <person name="Hayes R.D."/>
            <person name="Ng V."/>
            <person name="Grigoriev I.V."/>
            <person name="Jackson S.A."/>
            <person name="Sutton T.D.S."/>
            <person name="Dobson A.D.W."/>
            <person name="Rama T."/>
        </authorList>
    </citation>
    <scope>NUCLEOTIDE SEQUENCE</scope>
    <source>
        <strain evidence="1">TS7</strain>
    </source>
</reference>
<dbReference type="PANTHER" id="PTHR40518">
    <property type="entry name" value="ACETOACETATE DECARBOXYLASE"/>
    <property type="match status" value="1"/>
</dbReference>
<name>A0A9P7ZLN0_9HYPO</name>
<organism evidence="1 2">
    <name type="scientific">Emericellopsis atlantica</name>
    <dbReference type="NCBI Taxonomy" id="2614577"/>
    <lineage>
        <taxon>Eukaryota</taxon>
        <taxon>Fungi</taxon>
        <taxon>Dikarya</taxon>
        <taxon>Ascomycota</taxon>
        <taxon>Pezizomycotina</taxon>
        <taxon>Sordariomycetes</taxon>
        <taxon>Hypocreomycetidae</taxon>
        <taxon>Hypocreales</taxon>
        <taxon>Bionectriaceae</taxon>
        <taxon>Emericellopsis</taxon>
    </lineage>
</organism>
<protein>
    <submittedName>
        <fullName evidence="1">Uncharacterized protein</fullName>
    </submittedName>
</protein>
<accession>A0A9P7ZLN0</accession>
<evidence type="ECO:0000313" key="2">
    <source>
        <dbReference type="Proteomes" id="UP000887229"/>
    </source>
</evidence>
<comment type="caution">
    <text evidence="1">The sequence shown here is derived from an EMBL/GenBank/DDBJ whole genome shotgun (WGS) entry which is preliminary data.</text>
</comment>
<evidence type="ECO:0000313" key="1">
    <source>
        <dbReference type="EMBL" id="KAG9254216.1"/>
    </source>
</evidence>
<dbReference type="Proteomes" id="UP000887229">
    <property type="component" value="Unassembled WGS sequence"/>
</dbReference>